<gene>
    <name evidence="7" type="ORF">MOHU_09250</name>
</gene>
<dbReference type="PROSITE" id="PS00198">
    <property type="entry name" value="4FE4S_FER_1"/>
    <property type="match status" value="1"/>
</dbReference>
<organism evidence="7 8">
    <name type="scientific">Neomoorella humiferrea</name>
    <dbReference type="NCBI Taxonomy" id="676965"/>
    <lineage>
        <taxon>Bacteria</taxon>
        <taxon>Bacillati</taxon>
        <taxon>Bacillota</taxon>
        <taxon>Clostridia</taxon>
        <taxon>Neomoorellales</taxon>
        <taxon>Neomoorellaceae</taxon>
        <taxon>Neomoorella</taxon>
    </lineage>
</organism>
<dbReference type="EMBL" id="PVXM01000012">
    <property type="protein sequence ID" value="PRR74226.1"/>
    <property type="molecule type" value="Genomic_DNA"/>
</dbReference>
<dbReference type="InterPro" id="IPR051460">
    <property type="entry name" value="HdrC_iron-sulfur_subunit"/>
</dbReference>
<evidence type="ECO:0000256" key="5">
    <source>
        <dbReference type="ARBA" id="ARBA00023014"/>
    </source>
</evidence>
<dbReference type="Pfam" id="PF02754">
    <property type="entry name" value="CCG"/>
    <property type="match status" value="2"/>
</dbReference>
<dbReference type="Gene3D" id="3.30.70.20">
    <property type="match status" value="1"/>
</dbReference>
<feature type="domain" description="4Fe-4S ferredoxin-type" evidence="6">
    <location>
        <begin position="15"/>
        <end position="35"/>
    </location>
</feature>
<dbReference type="GO" id="GO:0046872">
    <property type="term" value="F:metal ion binding"/>
    <property type="evidence" value="ECO:0007669"/>
    <property type="project" value="UniProtKB-KW"/>
</dbReference>
<evidence type="ECO:0000256" key="1">
    <source>
        <dbReference type="ARBA" id="ARBA00022485"/>
    </source>
</evidence>
<keyword evidence="2" id="KW-0479">Metal-binding</keyword>
<dbReference type="GO" id="GO:0016491">
    <property type="term" value="F:oxidoreductase activity"/>
    <property type="evidence" value="ECO:0007669"/>
    <property type="project" value="UniProtKB-KW"/>
</dbReference>
<dbReference type="OrthoDB" id="5241828at2"/>
<reference evidence="7 8" key="1">
    <citation type="submission" date="2018-03" db="EMBL/GenBank/DDBJ databases">
        <title>Genome sequence of Moorella humiferrea DSM 23265.</title>
        <authorList>
            <person name="Poehlein A."/>
            <person name="Daniel R."/>
        </authorList>
    </citation>
    <scope>NUCLEOTIDE SEQUENCE [LARGE SCALE GENOMIC DNA]</scope>
    <source>
        <strain evidence="7 8">DSM 23265</strain>
    </source>
</reference>
<dbReference type="SUPFAM" id="SSF46548">
    <property type="entry name" value="alpha-helical ferredoxin"/>
    <property type="match status" value="1"/>
</dbReference>
<keyword evidence="8" id="KW-1185">Reference proteome</keyword>
<feature type="domain" description="4Fe-4S ferredoxin-type" evidence="6">
    <location>
        <begin position="51"/>
        <end position="81"/>
    </location>
</feature>
<keyword evidence="4" id="KW-0408">Iron</keyword>
<evidence type="ECO:0000256" key="3">
    <source>
        <dbReference type="ARBA" id="ARBA00023002"/>
    </source>
</evidence>
<dbReference type="AlphaFoldDB" id="A0A2T0AUN2"/>
<dbReference type="InterPro" id="IPR004017">
    <property type="entry name" value="Cys_rich_dom"/>
</dbReference>
<dbReference type="PROSITE" id="PS51379">
    <property type="entry name" value="4FE4S_FER_2"/>
    <property type="match status" value="2"/>
</dbReference>
<dbReference type="Pfam" id="PF13183">
    <property type="entry name" value="Fer4_8"/>
    <property type="match status" value="1"/>
</dbReference>
<protein>
    <submittedName>
        <fullName evidence="7">Succinate dehydrogenase/fumarate reductase iron-sulfur subunit</fullName>
    </submittedName>
</protein>
<evidence type="ECO:0000256" key="2">
    <source>
        <dbReference type="ARBA" id="ARBA00022723"/>
    </source>
</evidence>
<sequence>MDDLNVAREVAGSGDGPRREIAEKCTACGQCIASCLLLEEIGEAPLEIAGRGATVEEAFSCTLCELCTAVCPAGLSPAGMFAAKRTEAVANGEFPIYDYRYLYPDRELNTCKLYREKYNIHYQELPVDQEGEAAFFPGCTMLTYGSDLTRAAFHHLARLWPRMTLLTDCCGKPLYQMGLKERGENYTAFLKNKLKKLAVKVLITACPNCFYELRNQLAPDGIEVRTIYENWGFGVAGKGLITIHDSCPDRHEGIFARQVREALRNSGYRLVEMEYYGANTFCCGSGGQVSHFRPDLAMALTDRRLEEAGNTGAGILAGYCLSCVLNFARDANGLKVRHVLDLLLGQEKDYSEIKKRAKALYTGPEGEENWRRVMAE</sequence>
<dbReference type="InterPro" id="IPR017896">
    <property type="entry name" value="4Fe4S_Fe-S-bd"/>
</dbReference>
<proteinExistence type="predicted"/>
<comment type="caution">
    <text evidence="7">The sequence shown here is derived from an EMBL/GenBank/DDBJ whole genome shotgun (WGS) entry which is preliminary data.</text>
</comment>
<keyword evidence="3" id="KW-0560">Oxidoreductase</keyword>
<dbReference type="InterPro" id="IPR017900">
    <property type="entry name" value="4Fe4S_Fe_S_CS"/>
</dbReference>
<evidence type="ECO:0000256" key="4">
    <source>
        <dbReference type="ARBA" id="ARBA00023004"/>
    </source>
</evidence>
<dbReference type="Proteomes" id="UP000238415">
    <property type="component" value="Unassembled WGS sequence"/>
</dbReference>
<dbReference type="PANTHER" id="PTHR43255">
    <property type="entry name" value="IRON-SULFUR-BINDING OXIDOREDUCTASE FADF-RELATED-RELATED"/>
    <property type="match status" value="1"/>
</dbReference>
<evidence type="ECO:0000313" key="7">
    <source>
        <dbReference type="EMBL" id="PRR74226.1"/>
    </source>
</evidence>
<dbReference type="PANTHER" id="PTHR43255:SF1">
    <property type="entry name" value="IRON-SULFUR-BINDING OXIDOREDUCTASE FADF-RELATED"/>
    <property type="match status" value="1"/>
</dbReference>
<evidence type="ECO:0000313" key="8">
    <source>
        <dbReference type="Proteomes" id="UP000238415"/>
    </source>
</evidence>
<name>A0A2T0AUN2_9FIRM</name>
<evidence type="ECO:0000259" key="6">
    <source>
        <dbReference type="PROSITE" id="PS51379"/>
    </source>
</evidence>
<dbReference type="GO" id="GO:0005886">
    <property type="term" value="C:plasma membrane"/>
    <property type="evidence" value="ECO:0007669"/>
    <property type="project" value="TreeGrafter"/>
</dbReference>
<dbReference type="GO" id="GO:0051539">
    <property type="term" value="F:4 iron, 4 sulfur cluster binding"/>
    <property type="evidence" value="ECO:0007669"/>
    <property type="project" value="UniProtKB-KW"/>
</dbReference>
<keyword evidence="5" id="KW-0411">Iron-sulfur</keyword>
<accession>A0A2T0AUN2</accession>
<keyword evidence="1" id="KW-0004">4Fe-4S</keyword>